<dbReference type="Proteomes" id="UP000663854">
    <property type="component" value="Unassembled WGS sequence"/>
</dbReference>
<feature type="transmembrane region" description="Helical" evidence="1">
    <location>
        <begin position="106"/>
        <end position="126"/>
    </location>
</feature>
<gene>
    <name evidence="3" type="ORF">JXQ802_LOCUS19443</name>
    <name evidence="2" type="ORF">PYM288_LOCUS14886</name>
</gene>
<feature type="transmembrane region" description="Helical" evidence="1">
    <location>
        <begin position="21"/>
        <end position="41"/>
    </location>
</feature>
<comment type="caution">
    <text evidence="2">The sequence shown here is derived from an EMBL/GenBank/DDBJ whole genome shotgun (WGS) entry which is preliminary data.</text>
</comment>
<dbReference type="PANTHER" id="PTHR37919:SF2">
    <property type="entry name" value="EXPERA DOMAIN-CONTAINING PROTEIN"/>
    <property type="match status" value="1"/>
</dbReference>
<feature type="transmembrane region" description="Helical" evidence="1">
    <location>
        <begin position="146"/>
        <end position="171"/>
    </location>
</feature>
<dbReference type="PANTHER" id="PTHR37919">
    <property type="entry name" value="PROTEIN CBG05606"/>
    <property type="match status" value="1"/>
</dbReference>
<evidence type="ECO:0008006" key="6">
    <source>
        <dbReference type="Google" id="ProtNLM"/>
    </source>
</evidence>
<sequence>MQSKSNVRFNQYSQCFMPRWATAWAIIGSLICIWDATYVIVRPRSMANGDLFHIFFPYAKYITLDPLYGNLQNAFVIAQSWMNYVEITFTLLSVIVYHVNGRRNLGCLILLIVSVMTWSKTVLYFIHDYFERPLHPQELPIEIETWEYLFLFIIPSLIWVVLPFACMWNIGRQILNLLNEKIKSK</sequence>
<dbReference type="Proteomes" id="UP000663870">
    <property type="component" value="Unassembled WGS sequence"/>
</dbReference>
<keyword evidence="1" id="KW-0812">Transmembrane</keyword>
<evidence type="ECO:0000313" key="4">
    <source>
        <dbReference type="Proteomes" id="UP000663854"/>
    </source>
</evidence>
<keyword evidence="1" id="KW-1133">Transmembrane helix</keyword>
<dbReference type="EMBL" id="CAJNOH010000342">
    <property type="protein sequence ID" value="CAF1006565.1"/>
    <property type="molecule type" value="Genomic_DNA"/>
</dbReference>
<keyword evidence="5" id="KW-1185">Reference proteome</keyword>
<proteinExistence type="predicted"/>
<dbReference type="EMBL" id="CAJNOL010000533">
    <property type="protein sequence ID" value="CAF1105836.1"/>
    <property type="molecule type" value="Genomic_DNA"/>
</dbReference>
<organism evidence="2 4">
    <name type="scientific">Rotaria sordida</name>
    <dbReference type="NCBI Taxonomy" id="392033"/>
    <lineage>
        <taxon>Eukaryota</taxon>
        <taxon>Metazoa</taxon>
        <taxon>Spiralia</taxon>
        <taxon>Gnathifera</taxon>
        <taxon>Rotifera</taxon>
        <taxon>Eurotatoria</taxon>
        <taxon>Bdelloidea</taxon>
        <taxon>Philodinida</taxon>
        <taxon>Philodinidae</taxon>
        <taxon>Rotaria</taxon>
    </lineage>
</organism>
<evidence type="ECO:0000256" key="1">
    <source>
        <dbReference type="SAM" id="Phobius"/>
    </source>
</evidence>
<evidence type="ECO:0000313" key="2">
    <source>
        <dbReference type="EMBL" id="CAF1006565.1"/>
    </source>
</evidence>
<keyword evidence="1" id="KW-0472">Membrane</keyword>
<reference evidence="2" key="1">
    <citation type="submission" date="2021-02" db="EMBL/GenBank/DDBJ databases">
        <authorList>
            <person name="Nowell W R."/>
        </authorList>
    </citation>
    <scope>NUCLEOTIDE SEQUENCE</scope>
</reference>
<protein>
    <recommendedName>
        <fullName evidence="6">Emopamil-binding protein</fullName>
    </recommendedName>
</protein>
<accession>A0A814HAK2</accession>
<feature type="transmembrane region" description="Helical" evidence="1">
    <location>
        <begin position="81"/>
        <end position="99"/>
    </location>
</feature>
<evidence type="ECO:0000313" key="5">
    <source>
        <dbReference type="Proteomes" id="UP000663870"/>
    </source>
</evidence>
<name>A0A814HAK2_9BILA</name>
<dbReference type="AlphaFoldDB" id="A0A814HAK2"/>
<evidence type="ECO:0000313" key="3">
    <source>
        <dbReference type="EMBL" id="CAF1105836.1"/>
    </source>
</evidence>